<evidence type="ECO:0000256" key="6">
    <source>
        <dbReference type="ARBA" id="ARBA00023186"/>
    </source>
</evidence>
<evidence type="ECO:0000256" key="3">
    <source>
        <dbReference type="ARBA" id="ARBA00022741"/>
    </source>
</evidence>
<dbReference type="Proteomes" id="UP000612585">
    <property type="component" value="Unassembled WGS sequence"/>
</dbReference>
<dbReference type="PRINTS" id="PR00301">
    <property type="entry name" value="HEATSHOCK70"/>
</dbReference>
<dbReference type="GO" id="GO:0140662">
    <property type="term" value="F:ATP-dependent protein folding chaperone"/>
    <property type="evidence" value="ECO:0007669"/>
    <property type="project" value="InterPro"/>
</dbReference>
<dbReference type="Gene3D" id="3.30.420.40">
    <property type="match status" value="2"/>
</dbReference>
<keyword evidence="2" id="KW-0597">Phosphoprotein</keyword>
<sequence length="493" mass="52603">MTSYGIDFGTTNSVLACVSGGRVATLPLVDEIPIEWADLGFDRVLPSSFTVTNGVPEFGWPAKTRVGHRVEAVKRMMATDDVVPVGTALVPVEVAGALVLRQVRRRVDELGAAPLSKAVVTIPANSRGLARARTKLAADLAGIEVLALINEPTAAALAHARAIAADQRILVFDWGGGTLDVTVLQAVEGAFIEQASMGIQRLGGLDLDAALLAALEPFVPGSASWSPAERDLFRLNLELGKIQLSNEAAVDIQLPDGSGAMQMKRDFFEHTIAPLLDRAREPLEVCLRESPGRIDHLVMVGGSSRIPSVQRFVAGIVGAEPNTEIDPMTAIAEGAAIAAGVLQGTVNDVDFHVGAEHALGTVARDDTTGESRFSVLIGRNTKYPARTTQVYTPVHDFQEEIAVLVVEGNPDKPLEHEDNVLLADWLIPLPEKRPLADAAVEITYEYDVDGILHVVVRDIATARVFVDEQLAPGAGRDPSELAALREHLAVWAA</sequence>
<dbReference type="RefSeq" id="WP_203991326.1">
    <property type="nucleotide sequence ID" value="NZ_BOPG01000013.1"/>
</dbReference>
<dbReference type="GO" id="GO:0005524">
    <property type="term" value="F:ATP binding"/>
    <property type="evidence" value="ECO:0007669"/>
    <property type="project" value="UniProtKB-KW"/>
</dbReference>
<dbReference type="Gene3D" id="2.60.34.10">
    <property type="entry name" value="Substrate Binding Domain Of DNAk, Chain A, domain 1"/>
    <property type="match status" value="1"/>
</dbReference>
<dbReference type="PROSITE" id="PS01036">
    <property type="entry name" value="HSP70_3"/>
    <property type="match status" value="1"/>
</dbReference>
<dbReference type="SUPFAM" id="SSF100920">
    <property type="entry name" value="Heat shock protein 70kD (HSP70), peptide-binding domain"/>
    <property type="match status" value="1"/>
</dbReference>
<keyword evidence="6" id="KW-0143">Chaperone</keyword>
<evidence type="ECO:0000313" key="7">
    <source>
        <dbReference type="EMBL" id="GIJ55071.1"/>
    </source>
</evidence>
<name>A0A8J3Z4F5_9ACTN</name>
<dbReference type="InterPro" id="IPR043129">
    <property type="entry name" value="ATPase_NBD"/>
</dbReference>
<dbReference type="InterPro" id="IPR029047">
    <property type="entry name" value="HSP70_peptide-bd_sf"/>
</dbReference>
<dbReference type="Pfam" id="PF00012">
    <property type="entry name" value="HSP70"/>
    <property type="match status" value="1"/>
</dbReference>
<dbReference type="FunFam" id="3.30.420.40:FF:000028">
    <property type="entry name" value="heat shock 70 kDa protein-like"/>
    <property type="match status" value="1"/>
</dbReference>
<accession>A0A8J3Z4F5</accession>
<dbReference type="EMBL" id="BOPG01000013">
    <property type="protein sequence ID" value="GIJ55071.1"/>
    <property type="molecule type" value="Genomic_DNA"/>
</dbReference>
<protein>
    <submittedName>
        <fullName evidence="7">Chaperone protein DnaK</fullName>
    </submittedName>
</protein>
<keyword evidence="5" id="KW-0346">Stress response</keyword>
<dbReference type="InterPro" id="IPR018181">
    <property type="entry name" value="Heat_shock_70_CS"/>
</dbReference>
<dbReference type="AlphaFoldDB" id="A0A8J3Z4F5"/>
<evidence type="ECO:0000313" key="8">
    <source>
        <dbReference type="Proteomes" id="UP000612585"/>
    </source>
</evidence>
<comment type="similarity">
    <text evidence="1">Belongs to the heat shock protein 70 family.</text>
</comment>
<dbReference type="InterPro" id="IPR013126">
    <property type="entry name" value="Hsp_70_fam"/>
</dbReference>
<dbReference type="SUPFAM" id="SSF53067">
    <property type="entry name" value="Actin-like ATPase domain"/>
    <property type="match status" value="2"/>
</dbReference>
<organism evidence="7 8">
    <name type="scientific">Virgisporangium aurantiacum</name>
    <dbReference type="NCBI Taxonomy" id="175570"/>
    <lineage>
        <taxon>Bacteria</taxon>
        <taxon>Bacillati</taxon>
        <taxon>Actinomycetota</taxon>
        <taxon>Actinomycetes</taxon>
        <taxon>Micromonosporales</taxon>
        <taxon>Micromonosporaceae</taxon>
        <taxon>Virgisporangium</taxon>
    </lineage>
</organism>
<proteinExistence type="inferred from homology"/>
<keyword evidence="4" id="KW-0067">ATP-binding</keyword>
<evidence type="ECO:0000256" key="5">
    <source>
        <dbReference type="ARBA" id="ARBA00023016"/>
    </source>
</evidence>
<reference evidence="7" key="1">
    <citation type="submission" date="2021-01" db="EMBL/GenBank/DDBJ databases">
        <title>Whole genome shotgun sequence of Virgisporangium aurantiacum NBRC 16421.</title>
        <authorList>
            <person name="Komaki H."/>
            <person name="Tamura T."/>
        </authorList>
    </citation>
    <scope>NUCLEOTIDE SEQUENCE</scope>
    <source>
        <strain evidence="7">NBRC 16421</strain>
    </source>
</reference>
<keyword evidence="3" id="KW-0547">Nucleotide-binding</keyword>
<evidence type="ECO:0000256" key="1">
    <source>
        <dbReference type="ARBA" id="ARBA00007381"/>
    </source>
</evidence>
<dbReference type="Gene3D" id="3.90.640.10">
    <property type="entry name" value="Actin, Chain A, domain 4"/>
    <property type="match status" value="1"/>
</dbReference>
<evidence type="ECO:0000256" key="2">
    <source>
        <dbReference type="ARBA" id="ARBA00022553"/>
    </source>
</evidence>
<dbReference type="PANTHER" id="PTHR19375">
    <property type="entry name" value="HEAT SHOCK PROTEIN 70KDA"/>
    <property type="match status" value="1"/>
</dbReference>
<evidence type="ECO:0000256" key="4">
    <source>
        <dbReference type="ARBA" id="ARBA00022840"/>
    </source>
</evidence>
<keyword evidence="8" id="KW-1185">Reference proteome</keyword>
<comment type="caution">
    <text evidence="7">The sequence shown here is derived from an EMBL/GenBank/DDBJ whole genome shotgun (WGS) entry which is preliminary data.</text>
</comment>
<gene>
    <name evidence="7" type="primary">dnaK_1</name>
    <name evidence="7" type="ORF">Vau01_025870</name>
</gene>